<keyword evidence="7" id="KW-0479">Metal-binding</keyword>
<dbReference type="SMART" id="SM00929">
    <property type="entry name" value="NADH-G_4Fe-4S_3"/>
    <property type="match status" value="1"/>
</dbReference>
<dbReference type="GO" id="GO:0008137">
    <property type="term" value="F:NADH dehydrogenase (ubiquinone) activity"/>
    <property type="evidence" value="ECO:0007669"/>
    <property type="project" value="InterPro"/>
</dbReference>
<dbReference type="PROSITE" id="PS00642">
    <property type="entry name" value="COMPLEX1_75K_2"/>
    <property type="match status" value="1"/>
</dbReference>
<dbReference type="GO" id="GO:0048038">
    <property type="term" value="F:quinone binding"/>
    <property type="evidence" value="ECO:0007669"/>
    <property type="project" value="UniProtKB-KW"/>
</dbReference>
<dbReference type="Gene3D" id="3.10.20.740">
    <property type="match status" value="1"/>
</dbReference>
<dbReference type="GO" id="GO:0046872">
    <property type="term" value="F:metal ion binding"/>
    <property type="evidence" value="ECO:0007669"/>
    <property type="project" value="UniProtKB-KW"/>
</dbReference>
<keyword evidence="5" id="KW-0001">2Fe-2S</keyword>
<dbReference type="FunFam" id="3.10.20.740:FF:000004">
    <property type="entry name" value="NADH-quinone oxidoreductase"/>
    <property type="match status" value="1"/>
</dbReference>
<gene>
    <name evidence="17" type="ORF">EVG15_06160</name>
</gene>
<dbReference type="SUPFAM" id="SSF46548">
    <property type="entry name" value="alpha-helical ferredoxin"/>
    <property type="match status" value="1"/>
</dbReference>
<evidence type="ECO:0000256" key="6">
    <source>
        <dbReference type="ARBA" id="ARBA00022719"/>
    </source>
</evidence>
<evidence type="ECO:0000256" key="2">
    <source>
        <dbReference type="ARBA" id="ARBA00004370"/>
    </source>
</evidence>
<comment type="similarity">
    <text evidence="3">Belongs to the complex I 75 kDa subunit family.</text>
</comment>
<evidence type="ECO:0000256" key="10">
    <source>
        <dbReference type="ARBA" id="ARBA00023014"/>
    </source>
</evidence>
<accession>A0A519BMF3</accession>
<dbReference type="InterPro" id="IPR019574">
    <property type="entry name" value="NADH_UbQ_OxRdtase_Gsu_4Fe4S-bd"/>
</dbReference>
<dbReference type="Pfam" id="PF00037">
    <property type="entry name" value="Fer4"/>
    <property type="match status" value="1"/>
</dbReference>
<evidence type="ECO:0000256" key="8">
    <source>
        <dbReference type="ARBA" id="ARBA00022967"/>
    </source>
</evidence>
<dbReference type="SUPFAM" id="SSF54292">
    <property type="entry name" value="2Fe-2S ferredoxin-like"/>
    <property type="match status" value="1"/>
</dbReference>
<feature type="domain" description="2Fe-2S ferredoxin-type" evidence="14">
    <location>
        <begin position="1"/>
        <end position="79"/>
    </location>
</feature>
<comment type="caution">
    <text evidence="17">The sequence shown here is derived from an EMBL/GenBank/DDBJ whole genome shotgun (WGS) entry which is preliminary data.</text>
</comment>
<dbReference type="InterPro" id="IPR017896">
    <property type="entry name" value="4Fe4S_Fe-S-bd"/>
</dbReference>
<dbReference type="PANTHER" id="PTHR43105">
    <property type="entry name" value="RESPIRATORY NITRATE REDUCTASE"/>
    <property type="match status" value="1"/>
</dbReference>
<evidence type="ECO:0000259" key="16">
    <source>
        <dbReference type="PROSITE" id="PS51839"/>
    </source>
</evidence>
<evidence type="ECO:0000256" key="1">
    <source>
        <dbReference type="ARBA" id="ARBA00001966"/>
    </source>
</evidence>
<proteinExistence type="inferred from homology"/>
<dbReference type="InterPro" id="IPR036010">
    <property type="entry name" value="2Fe-2S_ferredoxin-like_sf"/>
</dbReference>
<keyword evidence="12" id="KW-0472">Membrane</keyword>
<comment type="cofactor">
    <cofactor evidence="13">
        <name>[2Fe-2S] cluster</name>
        <dbReference type="ChEBI" id="CHEBI:190135"/>
    </cofactor>
</comment>
<dbReference type="Pfam" id="PF00384">
    <property type="entry name" value="Molybdopterin"/>
    <property type="match status" value="1"/>
</dbReference>
<dbReference type="PROSITE" id="PS00641">
    <property type="entry name" value="COMPLEX1_75K_1"/>
    <property type="match status" value="1"/>
</dbReference>
<evidence type="ECO:0000256" key="5">
    <source>
        <dbReference type="ARBA" id="ARBA00022714"/>
    </source>
</evidence>
<keyword evidence="4" id="KW-0004">4Fe-4S</keyword>
<dbReference type="GO" id="GO:0051539">
    <property type="term" value="F:4 iron, 4 sulfur cluster binding"/>
    <property type="evidence" value="ECO:0007669"/>
    <property type="project" value="UniProtKB-KW"/>
</dbReference>
<dbReference type="GO" id="GO:0016491">
    <property type="term" value="F:oxidoreductase activity"/>
    <property type="evidence" value="ECO:0007669"/>
    <property type="project" value="InterPro"/>
</dbReference>
<dbReference type="AlphaFoldDB" id="A0A519BMF3"/>
<dbReference type="PROSITE" id="PS51379">
    <property type="entry name" value="4FE4S_FER_2"/>
    <property type="match status" value="1"/>
</dbReference>
<dbReference type="PANTHER" id="PTHR43105:SF10">
    <property type="entry name" value="NADH-QUINONE OXIDOREDUCTASE SUBUNIT G"/>
    <property type="match status" value="1"/>
</dbReference>
<dbReference type="InterPro" id="IPR000283">
    <property type="entry name" value="NADH_UbQ_OxRdtase_75kDa_su_CS"/>
</dbReference>
<dbReference type="InterPro" id="IPR017900">
    <property type="entry name" value="4Fe4S_Fe_S_CS"/>
</dbReference>
<dbReference type="InterPro" id="IPR054351">
    <property type="entry name" value="NADH_UbQ_OxRdtase_ferredoxin"/>
</dbReference>
<dbReference type="PROSITE" id="PS51085">
    <property type="entry name" value="2FE2S_FER_2"/>
    <property type="match status" value="1"/>
</dbReference>
<feature type="domain" description="4Fe-4S ferredoxin-type" evidence="15">
    <location>
        <begin position="200"/>
        <end position="229"/>
    </location>
</feature>
<evidence type="ECO:0000256" key="12">
    <source>
        <dbReference type="ARBA" id="ARBA00023136"/>
    </source>
</evidence>
<name>A0A519BMF3_9DELT</name>
<evidence type="ECO:0000259" key="14">
    <source>
        <dbReference type="PROSITE" id="PS51085"/>
    </source>
</evidence>
<comment type="subcellular location">
    <subcellularLocation>
        <location evidence="2">Membrane</location>
    </subcellularLocation>
</comment>
<dbReference type="Pfam" id="PF13510">
    <property type="entry name" value="Fer2_4"/>
    <property type="match status" value="1"/>
</dbReference>
<reference evidence="17 18" key="1">
    <citation type="journal article" date="2019" name="ISME J.">
        <title>Insights into ecological role of a new deltaproteobacterial order Candidatus Acidulodesulfobacterales by metagenomics and metatranscriptomics.</title>
        <authorList>
            <person name="Tan S."/>
            <person name="Liu J."/>
            <person name="Fang Y."/>
            <person name="Hedlund B.P."/>
            <person name="Lian Z.H."/>
            <person name="Huang L.Y."/>
            <person name="Li J.T."/>
            <person name="Huang L.N."/>
            <person name="Li W.J."/>
            <person name="Jiang H.C."/>
            <person name="Dong H.L."/>
            <person name="Shu W.S."/>
        </authorList>
    </citation>
    <scope>NUCLEOTIDE SEQUENCE [LARGE SCALE GENOMIC DNA]</scope>
    <source>
        <strain evidence="17">AP1</strain>
    </source>
</reference>
<evidence type="ECO:0000256" key="13">
    <source>
        <dbReference type="ARBA" id="ARBA00034078"/>
    </source>
</evidence>
<evidence type="ECO:0000256" key="4">
    <source>
        <dbReference type="ARBA" id="ARBA00022485"/>
    </source>
</evidence>
<organism evidence="17 18">
    <name type="scientific">Candidatus Acididesulfobacter diazotrophicus</name>
    <dbReference type="NCBI Taxonomy" id="2597226"/>
    <lineage>
        <taxon>Bacteria</taxon>
        <taxon>Deltaproteobacteria</taxon>
        <taxon>Candidatus Acidulodesulfobacterales</taxon>
        <taxon>Candidatus Acididesulfobacter</taxon>
    </lineage>
</organism>
<evidence type="ECO:0000259" key="15">
    <source>
        <dbReference type="PROSITE" id="PS51379"/>
    </source>
</evidence>
<dbReference type="GO" id="GO:0042773">
    <property type="term" value="P:ATP synthesis coupled electron transport"/>
    <property type="evidence" value="ECO:0007669"/>
    <property type="project" value="InterPro"/>
</dbReference>
<dbReference type="CDD" id="cd00207">
    <property type="entry name" value="fer2"/>
    <property type="match status" value="1"/>
</dbReference>
<dbReference type="Gene3D" id="3.40.50.740">
    <property type="match status" value="1"/>
</dbReference>
<keyword evidence="6" id="KW-0874">Quinone</keyword>
<protein>
    <submittedName>
        <fullName evidence="17">2Fe-2S iron-sulfur cluster binding domain-containing protein</fullName>
    </submittedName>
</protein>
<dbReference type="PROSITE" id="PS00198">
    <property type="entry name" value="4FE4S_FER_1"/>
    <property type="match status" value="1"/>
</dbReference>
<dbReference type="Proteomes" id="UP000319296">
    <property type="component" value="Unassembled WGS sequence"/>
</dbReference>
<keyword evidence="9" id="KW-0408">Iron</keyword>
<evidence type="ECO:0000256" key="9">
    <source>
        <dbReference type="ARBA" id="ARBA00023004"/>
    </source>
</evidence>
<evidence type="ECO:0000256" key="7">
    <source>
        <dbReference type="ARBA" id="ARBA00022723"/>
    </source>
</evidence>
<dbReference type="EMBL" id="SGBB01000009">
    <property type="protein sequence ID" value="RZD18460.1"/>
    <property type="molecule type" value="Genomic_DNA"/>
</dbReference>
<feature type="domain" description="4Fe-4S His(Cys)3-ligated-type" evidence="16">
    <location>
        <begin position="79"/>
        <end position="118"/>
    </location>
</feature>
<comment type="cofactor">
    <cofactor evidence="1">
        <name>[4Fe-4S] cluster</name>
        <dbReference type="ChEBI" id="CHEBI:49883"/>
    </cofactor>
</comment>
<evidence type="ECO:0000256" key="3">
    <source>
        <dbReference type="ARBA" id="ARBA00005404"/>
    </source>
</evidence>
<keyword evidence="8" id="KW-1278">Translocase</keyword>
<dbReference type="GO" id="GO:0016020">
    <property type="term" value="C:membrane"/>
    <property type="evidence" value="ECO:0007669"/>
    <property type="project" value="UniProtKB-SubCell"/>
</dbReference>
<dbReference type="InterPro" id="IPR001041">
    <property type="entry name" value="2Fe-2S_ferredoxin-type"/>
</dbReference>
<evidence type="ECO:0000313" key="18">
    <source>
        <dbReference type="Proteomes" id="UP000319296"/>
    </source>
</evidence>
<evidence type="ECO:0000313" key="17">
    <source>
        <dbReference type="EMBL" id="RZD18460.1"/>
    </source>
</evidence>
<evidence type="ECO:0000256" key="11">
    <source>
        <dbReference type="ARBA" id="ARBA00023027"/>
    </source>
</evidence>
<sequence length="707" mass="81600">MDIEITINGKKIITESGITILEAASRVGIKIPVLCYLRRLKPIGSCRICVVEVKGVKNPLPSCVAKVKEGYEILTDTEKVWNIRKEVLSHLLLDHPLDCPVCDKSGECILQDLSFEFGLTTQQDKKVFPDRTHIFKSDLIEYTATRCVLCSRCIRVCTDMYGNPFYQIKDKGFNAYIGLKGDDKIETGSTPSENCSFMEIQQDVDYLDCYYCGNCVEVCPVGALISKPSKFKERYWQVSPFSSICDKCSAACRIEFYRYAASETLVRTAALHGGYLCKDGFFYESIGKNENSDYYIKFPMIKKKSKAEECTYGEALEQFNLRLKNINTVNGRITDKTAILVSPSVSMTDGFVISKFAKELLNPLGFDIDQPSLYLNNFLYFKEIFKSEEDFDIKTIQNSEVIFYIGSIENTIPYVAYNIMKNRREHGGKLILINILRHIDKVNAFSRFEDIASFKFDLKIEELRSYLDKFRHDMYNHNFEKKDIVIDSILNSNTISVILGDCLSSSFNMNKDLLIIKEIVEFLRDEQKIVYVYPLIKHFNYRGLNFAGVMPEKNMLPFEGIIEAIEKGDIKNLIYFGDYEEKDRIVKLTKYVSDLEMLVVFSSKTNKLLPFADIVFPIFDFLEEKDSFYENFEGRITHVNNEFHIDGYRNSISTILSDLASKFGAQFNVKDELDKFIELIKSKNVTYHNKIKTRSKFYYNDKTKVYY</sequence>
<dbReference type="Gene3D" id="3.30.70.20">
    <property type="match status" value="1"/>
</dbReference>
<keyword evidence="11" id="KW-0520">NAD</keyword>
<dbReference type="SUPFAM" id="SSF53706">
    <property type="entry name" value="Formate dehydrogenase/DMSO reductase, domains 1-3"/>
    <property type="match status" value="1"/>
</dbReference>
<dbReference type="Pfam" id="PF22117">
    <property type="entry name" value="Fer4_Nqo3"/>
    <property type="match status" value="1"/>
</dbReference>
<dbReference type="InterPro" id="IPR006656">
    <property type="entry name" value="Mopterin_OxRdtase"/>
</dbReference>
<dbReference type="Pfam" id="PF10588">
    <property type="entry name" value="NADH-G_4Fe-4S_3"/>
    <property type="match status" value="1"/>
</dbReference>
<dbReference type="InterPro" id="IPR050123">
    <property type="entry name" value="Prok_molybdopt-oxidoreductase"/>
</dbReference>
<keyword evidence="10" id="KW-0411">Iron-sulfur</keyword>
<dbReference type="PROSITE" id="PS51839">
    <property type="entry name" value="4FE4S_HC3"/>
    <property type="match status" value="1"/>
</dbReference>
<dbReference type="GO" id="GO:0051537">
    <property type="term" value="F:2 iron, 2 sulfur cluster binding"/>
    <property type="evidence" value="ECO:0007669"/>
    <property type="project" value="UniProtKB-KW"/>
</dbReference>